<feature type="chain" id="PRO_5045395028" evidence="1">
    <location>
        <begin position="26"/>
        <end position="220"/>
    </location>
</feature>
<dbReference type="Gene3D" id="2.50.20.10">
    <property type="entry name" value="Lipoprotein localisation LolA/LolB/LppX"/>
    <property type="match status" value="1"/>
</dbReference>
<sequence>MLRKTAPRNVALALLLSAMASVAAAQSVGRDAVDAGWVLQALARPAPMRTAFVEVRGSALLKAPLRLAGEYRRPDAATLVREVRSPYRETTTLRAGEAVIARDGKTPRRFALSRVPELAGLQTSFGALLAGDRAGIERTYTVAARGSRERWTLTLVPKDKALAARVRDIVLYGQGAELRCIETRPAKGELQRTLLASAAQAVTPTTDGAGFERLCRNGVK</sequence>
<dbReference type="EMBL" id="BAABJE010000005">
    <property type="protein sequence ID" value="GAA4789881.1"/>
    <property type="molecule type" value="Genomic_DNA"/>
</dbReference>
<dbReference type="Pfam" id="PF19574">
    <property type="entry name" value="LolA_3"/>
    <property type="match status" value="1"/>
</dbReference>
<evidence type="ECO:0000256" key="1">
    <source>
        <dbReference type="SAM" id="SignalP"/>
    </source>
</evidence>
<organism evidence="2 3">
    <name type="scientific">Lysobacter hankyongensis</name>
    <dbReference type="NCBI Taxonomy" id="1176535"/>
    <lineage>
        <taxon>Bacteria</taxon>
        <taxon>Pseudomonadati</taxon>
        <taxon>Pseudomonadota</taxon>
        <taxon>Gammaproteobacteria</taxon>
        <taxon>Lysobacterales</taxon>
        <taxon>Lysobacteraceae</taxon>
        <taxon>Lysobacter</taxon>
    </lineage>
</organism>
<name>A0ABP9B6F5_9GAMM</name>
<reference evidence="3" key="1">
    <citation type="journal article" date="2019" name="Int. J. Syst. Evol. Microbiol.">
        <title>The Global Catalogue of Microorganisms (GCM) 10K type strain sequencing project: providing services to taxonomists for standard genome sequencing and annotation.</title>
        <authorList>
            <consortium name="The Broad Institute Genomics Platform"/>
            <consortium name="The Broad Institute Genome Sequencing Center for Infectious Disease"/>
            <person name="Wu L."/>
            <person name="Ma J."/>
        </authorList>
    </citation>
    <scope>NUCLEOTIDE SEQUENCE [LARGE SCALE GENOMIC DNA]</scope>
    <source>
        <strain evidence="3">JCM 18204</strain>
    </source>
</reference>
<keyword evidence="1" id="KW-0732">Signal</keyword>
<comment type="caution">
    <text evidence="2">The sequence shown here is derived from an EMBL/GenBank/DDBJ whole genome shotgun (WGS) entry which is preliminary data.</text>
</comment>
<feature type="signal peptide" evidence="1">
    <location>
        <begin position="1"/>
        <end position="25"/>
    </location>
</feature>
<protein>
    <submittedName>
        <fullName evidence="2">Fatty acyl CoA synthetase</fullName>
    </submittedName>
</protein>
<evidence type="ECO:0000313" key="2">
    <source>
        <dbReference type="EMBL" id="GAA4789881.1"/>
    </source>
</evidence>
<proteinExistence type="predicted"/>
<dbReference type="Proteomes" id="UP001499959">
    <property type="component" value="Unassembled WGS sequence"/>
</dbReference>
<gene>
    <name evidence="2" type="ORF">GCM10023307_13960</name>
</gene>
<keyword evidence="3" id="KW-1185">Reference proteome</keyword>
<dbReference type="InterPro" id="IPR004564">
    <property type="entry name" value="OM_lipoprot_carrier_LolA-like"/>
</dbReference>
<accession>A0ABP9B6F5</accession>
<evidence type="ECO:0000313" key="3">
    <source>
        <dbReference type="Proteomes" id="UP001499959"/>
    </source>
</evidence>